<keyword evidence="6" id="KW-1185">Reference proteome</keyword>
<feature type="domain" description="Interferon-related developmental regulator C-terminal" evidence="3">
    <location>
        <begin position="378"/>
        <end position="424"/>
    </location>
</feature>
<dbReference type="InterPro" id="IPR007701">
    <property type="entry name" value="Interferon-rel_develop_reg_N"/>
</dbReference>
<name>A0AAW1QQT9_9CHLO</name>
<comment type="similarity">
    <text evidence="1">Belongs to the IFRD family.</text>
</comment>
<feature type="region of interest" description="Disordered" evidence="2">
    <location>
        <begin position="1"/>
        <end position="22"/>
    </location>
</feature>
<dbReference type="InterPro" id="IPR039777">
    <property type="entry name" value="IFRD"/>
</dbReference>
<dbReference type="Proteomes" id="UP001489004">
    <property type="component" value="Unassembled WGS sequence"/>
</dbReference>
<evidence type="ECO:0000259" key="3">
    <source>
        <dbReference type="Pfam" id="PF04836"/>
    </source>
</evidence>
<dbReference type="Pfam" id="PF04836">
    <property type="entry name" value="IFRD_C"/>
    <property type="match status" value="1"/>
</dbReference>
<dbReference type="Pfam" id="PF05004">
    <property type="entry name" value="IFRD"/>
    <property type="match status" value="1"/>
</dbReference>
<proteinExistence type="inferred from homology"/>
<comment type="caution">
    <text evidence="5">The sequence shown here is derived from an EMBL/GenBank/DDBJ whole genome shotgun (WGS) entry which is preliminary data.</text>
</comment>
<protein>
    <recommendedName>
        <fullName evidence="7">Interferon-related developmental regulator 1</fullName>
    </recommendedName>
</protein>
<dbReference type="EMBL" id="JALJOR010000002">
    <property type="protein sequence ID" value="KAK9823814.1"/>
    <property type="molecule type" value="Genomic_DNA"/>
</dbReference>
<evidence type="ECO:0000256" key="2">
    <source>
        <dbReference type="SAM" id="MobiDB-lite"/>
    </source>
</evidence>
<organism evidence="5 6">
    <name type="scientific">[Myrmecia] bisecta</name>
    <dbReference type="NCBI Taxonomy" id="41462"/>
    <lineage>
        <taxon>Eukaryota</taxon>
        <taxon>Viridiplantae</taxon>
        <taxon>Chlorophyta</taxon>
        <taxon>core chlorophytes</taxon>
        <taxon>Trebouxiophyceae</taxon>
        <taxon>Trebouxiales</taxon>
        <taxon>Trebouxiaceae</taxon>
        <taxon>Myrmecia</taxon>
    </lineage>
</organism>
<feature type="domain" description="Interferon-related developmental regulator N-terminal" evidence="4">
    <location>
        <begin position="26"/>
        <end position="332"/>
    </location>
</feature>
<accession>A0AAW1QQT9</accession>
<dbReference type="PANTHER" id="PTHR12354">
    <property type="entry name" value="INTERFERON-RELATED DEVELOPMENTAL REGULATOR"/>
    <property type="match status" value="1"/>
</dbReference>
<dbReference type="InterPro" id="IPR016024">
    <property type="entry name" value="ARM-type_fold"/>
</dbReference>
<feature type="compositionally biased region" description="Basic residues" evidence="2">
    <location>
        <begin position="1"/>
        <end position="10"/>
    </location>
</feature>
<gene>
    <name evidence="5" type="ORF">WJX72_005686</name>
</gene>
<dbReference type="AlphaFoldDB" id="A0AAW1QQT9"/>
<evidence type="ECO:0000259" key="4">
    <source>
        <dbReference type="Pfam" id="PF05004"/>
    </source>
</evidence>
<dbReference type="PANTHER" id="PTHR12354:SF1">
    <property type="entry name" value="INTERFERON-RELATED DEVELOPMENTAL REGULATOR 1"/>
    <property type="match status" value="1"/>
</dbReference>
<dbReference type="Gene3D" id="1.25.10.10">
    <property type="entry name" value="Leucine-rich Repeat Variant"/>
    <property type="match status" value="1"/>
</dbReference>
<dbReference type="InterPro" id="IPR011989">
    <property type="entry name" value="ARM-like"/>
</dbReference>
<evidence type="ECO:0000313" key="6">
    <source>
        <dbReference type="Proteomes" id="UP001489004"/>
    </source>
</evidence>
<dbReference type="SUPFAM" id="SSF48371">
    <property type="entry name" value="ARM repeat"/>
    <property type="match status" value="1"/>
</dbReference>
<evidence type="ECO:0000256" key="1">
    <source>
        <dbReference type="ARBA" id="ARBA00008828"/>
    </source>
</evidence>
<feature type="region of interest" description="Disordered" evidence="2">
    <location>
        <begin position="253"/>
        <end position="290"/>
    </location>
</feature>
<sequence>MAKKKGSRRSRQGDEEFDDSASSVSTSTVASLRDFDVTEATVLDTNPFERCIDALYEKRASVREKGLEGLVALLTGNYCFDEVQQRQETLTSICLGCLRRGSTTEAVTAARGLGLHAITLGASDETERLAQEARPVLETASLHSKAAGVRVAAAETLALLTFVAAEDPQATEEVMNHLSGLRRAPSFKVVAAALRGWALLLSTLPAWRLDSAKIEAHLASLASHLHDDDVEVRGAAGEAIALLYHSTGLQELRPFDNELSSNPETPSTPESGDEAEMSGDEAGTSSAFQADMDDVMARMKDLATNRGDRQRRSKRDRSSLKTTFRDLHNIVEDGAVAETKIKLRHGDTLVVDTLAATVQLNALRRYLAEGFQIHLQENPLLHQIFGFEPREQRAERLTPLEKRMYRSPASVQSKSRTLRRNYDRAASAAYKGAMIGGDL</sequence>
<feature type="compositionally biased region" description="Low complexity" evidence="2">
    <location>
        <begin position="260"/>
        <end position="270"/>
    </location>
</feature>
<evidence type="ECO:0000313" key="5">
    <source>
        <dbReference type="EMBL" id="KAK9823814.1"/>
    </source>
</evidence>
<evidence type="ECO:0008006" key="7">
    <source>
        <dbReference type="Google" id="ProtNLM"/>
    </source>
</evidence>
<dbReference type="InterPro" id="IPR006921">
    <property type="entry name" value="Interferon-rel_develop_reg_C"/>
</dbReference>
<reference evidence="5 6" key="1">
    <citation type="journal article" date="2024" name="Nat. Commun.">
        <title>Phylogenomics reveals the evolutionary origins of lichenization in chlorophyte algae.</title>
        <authorList>
            <person name="Puginier C."/>
            <person name="Libourel C."/>
            <person name="Otte J."/>
            <person name="Skaloud P."/>
            <person name="Haon M."/>
            <person name="Grisel S."/>
            <person name="Petersen M."/>
            <person name="Berrin J.G."/>
            <person name="Delaux P.M."/>
            <person name="Dal Grande F."/>
            <person name="Keller J."/>
        </authorList>
    </citation>
    <scope>NUCLEOTIDE SEQUENCE [LARGE SCALE GENOMIC DNA]</scope>
    <source>
        <strain evidence="5 6">SAG 2043</strain>
    </source>
</reference>